<evidence type="ECO:0000256" key="4">
    <source>
        <dbReference type="ARBA" id="ARBA00023306"/>
    </source>
</evidence>
<dbReference type="InterPro" id="IPR036390">
    <property type="entry name" value="WH_DNA-bd_sf"/>
</dbReference>
<feature type="region of interest" description="Disordered" evidence="5">
    <location>
        <begin position="1"/>
        <end position="39"/>
    </location>
</feature>
<dbReference type="PANTHER" id="PTHR34298:SF2">
    <property type="entry name" value="SEGREGATION AND CONDENSATION PROTEIN B"/>
    <property type="match status" value="1"/>
</dbReference>
<keyword evidence="3" id="KW-0159">Chromosome partition</keyword>
<evidence type="ECO:0000256" key="2">
    <source>
        <dbReference type="ARBA" id="ARBA00022618"/>
    </source>
</evidence>
<evidence type="ECO:0000256" key="3">
    <source>
        <dbReference type="ARBA" id="ARBA00022829"/>
    </source>
</evidence>
<gene>
    <name evidence="6" type="primary">scpB</name>
    <name evidence="6" type="ORF">ACERK3_02860</name>
</gene>
<dbReference type="PIRSF" id="PIRSF019345">
    <property type="entry name" value="ScpB"/>
    <property type="match status" value="1"/>
</dbReference>
<dbReference type="InterPro" id="IPR036388">
    <property type="entry name" value="WH-like_DNA-bd_sf"/>
</dbReference>
<evidence type="ECO:0000313" key="7">
    <source>
        <dbReference type="Proteomes" id="UP001575105"/>
    </source>
</evidence>
<dbReference type="PANTHER" id="PTHR34298">
    <property type="entry name" value="SEGREGATION AND CONDENSATION PROTEIN B"/>
    <property type="match status" value="1"/>
</dbReference>
<keyword evidence="4" id="KW-0131">Cell cycle</keyword>
<keyword evidence="7" id="KW-1185">Reference proteome</keyword>
<protein>
    <submittedName>
        <fullName evidence="6">SMC-Scp complex subunit ScpB</fullName>
    </submittedName>
</protein>
<evidence type="ECO:0000256" key="5">
    <source>
        <dbReference type="SAM" id="MobiDB-lite"/>
    </source>
</evidence>
<sequence length="214" mass="23284">MSEVEHADQQVDQPNDAAPPAEPEAAPKAKPPAPEPTLTDEQLEALPSRVEAALLTADRAMTAAKLGEALEAPAKAINDAIAKLNEVYEQTGRSFRIEQVAGGWQIMTLPEFADVLANLHRKRNESKLSPAAIETLAIIAYKQPILRAEIESIRGVAAGEVLRSLMDRHLIKIVGRADEIGRPILYGTTKQFLEVFGLATLKDLPKVEELQPKS</sequence>
<dbReference type="InterPro" id="IPR005234">
    <property type="entry name" value="ScpB_csome_segregation"/>
</dbReference>
<dbReference type="Pfam" id="PF04079">
    <property type="entry name" value="SMC_ScpB"/>
    <property type="match status" value="1"/>
</dbReference>
<keyword evidence="2" id="KW-0132">Cell division</keyword>
<keyword evidence="1" id="KW-0963">Cytoplasm</keyword>
<dbReference type="SUPFAM" id="SSF46785">
    <property type="entry name" value="Winged helix' DNA-binding domain"/>
    <property type="match status" value="2"/>
</dbReference>
<organism evidence="6 7">
    <name type="scientific">Natronomicrosphaera hydrolytica</name>
    <dbReference type="NCBI Taxonomy" id="3242702"/>
    <lineage>
        <taxon>Bacteria</taxon>
        <taxon>Pseudomonadati</taxon>
        <taxon>Planctomycetota</taxon>
        <taxon>Phycisphaerae</taxon>
        <taxon>Phycisphaerales</taxon>
        <taxon>Phycisphaeraceae</taxon>
        <taxon>Natronomicrosphaera</taxon>
    </lineage>
</organism>
<proteinExistence type="predicted"/>
<accession>A0ABV4U0U5</accession>
<dbReference type="RefSeq" id="WP_425344155.1">
    <property type="nucleotide sequence ID" value="NZ_JBGUBD010000002.1"/>
</dbReference>
<dbReference type="Gene3D" id="1.10.10.10">
    <property type="entry name" value="Winged helix-like DNA-binding domain superfamily/Winged helix DNA-binding domain"/>
    <property type="match status" value="2"/>
</dbReference>
<comment type="caution">
    <text evidence="6">The sequence shown here is derived from an EMBL/GenBank/DDBJ whole genome shotgun (WGS) entry which is preliminary data.</text>
</comment>
<name>A0ABV4U0U5_9BACT</name>
<evidence type="ECO:0000313" key="6">
    <source>
        <dbReference type="EMBL" id="MFA9477229.1"/>
    </source>
</evidence>
<reference evidence="6 7" key="1">
    <citation type="submission" date="2024-08" db="EMBL/GenBank/DDBJ databases">
        <title>Whole-genome sequencing of halo(alkali)philic microorganisms from hypersaline lakes.</title>
        <authorList>
            <person name="Sorokin D.Y."/>
            <person name="Merkel A.Y."/>
            <person name="Messina E."/>
            <person name="Yakimov M."/>
        </authorList>
    </citation>
    <scope>NUCLEOTIDE SEQUENCE [LARGE SCALE GENOMIC DNA]</scope>
    <source>
        <strain evidence="6 7">AB-hyl4</strain>
    </source>
</reference>
<dbReference type="EMBL" id="JBGUBD010000002">
    <property type="protein sequence ID" value="MFA9477229.1"/>
    <property type="molecule type" value="Genomic_DNA"/>
</dbReference>
<dbReference type="Proteomes" id="UP001575105">
    <property type="component" value="Unassembled WGS sequence"/>
</dbReference>
<evidence type="ECO:0000256" key="1">
    <source>
        <dbReference type="ARBA" id="ARBA00022490"/>
    </source>
</evidence>
<dbReference type="NCBIfam" id="TIGR00281">
    <property type="entry name" value="SMC-Scp complex subunit ScpB"/>
    <property type="match status" value="1"/>
</dbReference>